<reference evidence="1" key="1">
    <citation type="journal article" date="2015" name="Nature">
        <title>Complex archaea that bridge the gap between prokaryotes and eukaryotes.</title>
        <authorList>
            <person name="Spang A."/>
            <person name="Saw J.H."/>
            <person name="Jorgensen S.L."/>
            <person name="Zaremba-Niedzwiedzka K."/>
            <person name="Martijn J."/>
            <person name="Lind A.E."/>
            <person name="van Eijk R."/>
            <person name="Schleper C."/>
            <person name="Guy L."/>
            <person name="Ettema T.J."/>
        </authorList>
    </citation>
    <scope>NUCLEOTIDE SEQUENCE</scope>
</reference>
<proteinExistence type="predicted"/>
<dbReference type="EMBL" id="LAZR01009683">
    <property type="protein sequence ID" value="KKM71188.1"/>
    <property type="molecule type" value="Genomic_DNA"/>
</dbReference>
<protein>
    <submittedName>
        <fullName evidence="1">Uncharacterized protein</fullName>
    </submittedName>
</protein>
<feature type="non-terminal residue" evidence="1">
    <location>
        <position position="1"/>
    </location>
</feature>
<evidence type="ECO:0000313" key="1">
    <source>
        <dbReference type="EMBL" id="KKM71188.1"/>
    </source>
</evidence>
<sequence length="57" mass="6665">HQKNWSIEWNMYSLHARSRLNSNIFEVAMKALDLFCKFEFVQGDALEYVGQKGDLGQ</sequence>
<accession>A0A0F9JNC8</accession>
<dbReference type="AlphaFoldDB" id="A0A0F9JNC8"/>
<name>A0A0F9JNC8_9ZZZZ</name>
<comment type="caution">
    <text evidence="1">The sequence shown here is derived from an EMBL/GenBank/DDBJ whole genome shotgun (WGS) entry which is preliminary data.</text>
</comment>
<organism evidence="1">
    <name type="scientific">marine sediment metagenome</name>
    <dbReference type="NCBI Taxonomy" id="412755"/>
    <lineage>
        <taxon>unclassified sequences</taxon>
        <taxon>metagenomes</taxon>
        <taxon>ecological metagenomes</taxon>
    </lineage>
</organism>
<gene>
    <name evidence="1" type="ORF">LCGC14_1433070</name>
</gene>